<feature type="transmembrane region" description="Helical" evidence="8">
    <location>
        <begin position="212"/>
        <end position="237"/>
    </location>
</feature>
<protein>
    <recommendedName>
        <fullName evidence="8">Bcr/CflA family efflux transporter</fullName>
    </recommendedName>
</protein>
<feature type="transmembrane region" description="Helical" evidence="8">
    <location>
        <begin position="75"/>
        <end position="93"/>
    </location>
</feature>
<dbReference type="PANTHER" id="PTHR23502:SF75">
    <property type="entry name" value="MULTIDRUG RESISTANCE PROTEIN D"/>
    <property type="match status" value="1"/>
</dbReference>
<dbReference type="PRINTS" id="PR01036">
    <property type="entry name" value="TCRTETB"/>
</dbReference>
<accession>V5FLF6</accession>
<dbReference type="CDD" id="cd17320">
    <property type="entry name" value="MFS_MdfA_MDR_like"/>
    <property type="match status" value="1"/>
</dbReference>
<dbReference type="RefSeq" id="WP_023404075.1">
    <property type="nucleotide sequence ID" value="NZ_BAUJ01000026.1"/>
</dbReference>
<dbReference type="Gene3D" id="1.20.1720.10">
    <property type="entry name" value="Multidrug resistance protein D"/>
    <property type="match status" value="1"/>
</dbReference>
<keyword evidence="11" id="KW-1185">Reference proteome</keyword>
<dbReference type="AlphaFoldDB" id="V5FLF6"/>
<proteinExistence type="inferred from homology"/>
<evidence type="ECO:0000313" key="10">
    <source>
        <dbReference type="EMBL" id="GAD89712.1"/>
    </source>
</evidence>
<dbReference type="PROSITE" id="PS50850">
    <property type="entry name" value="MFS"/>
    <property type="match status" value="1"/>
</dbReference>
<feature type="domain" description="Major facilitator superfamily (MFS) profile" evidence="9">
    <location>
        <begin position="9"/>
        <end position="387"/>
    </location>
</feature>
<dbReference type="GO" id="GO:1990961">
    <property type="term" value="P:xenobiotic detoxification by transmembrane export across the plasma membrane"/>
    <property type="evidence" value="ECO:0007669"/>
    <property type="project" value="InterPro"/>
</dbReference>
<keyword evidence="7 8" id="KW-0472">Membrane</keyword>
<evidence type="ECO:0000256" key="6">
    <source>
        <dbReference type="ARBA" id="ARBA00022989"/>
    </source>
</evidence>
<feature type="transmembrane region" description="Helical" evidence="8">
    <location>
        <begin position="302"/>
        <end position="322"/>
    </location>
</feature>
<reference evidence="10 11" key="1">
    <citation type="submission" date="2013-10" db="EMBL/GenBank/DDBJ databases">
        <authorList>
            <person name="Ichikawa N."/>
            <person name="Kimura A."/>
            <person name="Ohji S."/>
            <person name="Hosoyama A."/>
            <person name="Fujita N."/>
        </authorList>
    </citation>
    <scope>NUCLEOTIDE SEQUENCE [LARGE SCALE GENOMIC DNA]</scope>
    <source>
        <strain evidence="10 11">NBRC 102217</strain>
    </source>
</reference>
<name>V5FLF6_9VIBR</name>
<dbReference type="Proteomes" id="UP000017800">
    <property type="component" value="Unassembled WGS sequence"/>
</dbReference>
<keyword evidence="3 8" id="KW-0813">Transport</keyword>
<dbReference type="InterPro" id="IPR004812">
    <property type="entry name" value="Efflux_drug-R_Bcr/CmlA"/>
</dbReference>
<dbReference type="NCBIfam" id="TIGR00710">
    <property type="entry name" value="efflux_Bcr_CflA"/>
    <property type="match status" value="1"/>
</dbReference>
<feature type="transmembrane region" description="Helical" evidence="8">
    <location>
        <begin position="162"/>
        <end position="184"/>
    </location>
</feature>
<dbReference type="InterPro" id="IPR020846">
    <property type="entry name" value="MFS_dom"/>
</dbReference>
<evidence type="ECO:0000256" key="2">
    <source>
        <dbReference type="ARBA" id="ARBA00006236"/>
    </source>
</evidence>
<dbReference type="OrthoDB" id="9814303at2"/>
<dbReference type="eggNOG" id="COG2814">
    <property type="taxonomic scope" value="Bacteria"/>
</dbReference>
<dbReference type="Pfam" id="PF07690">
    <property type="entry name" value="MFS_1"/>
    <property type="match status" value="1"/>
</dbReference>
<comment type="caution">
    <text evidence="8">Lacks conserved residue(s) required for the propagation of feature annotation.</text>
</comment>
<evidence type="ECO:0000256" key="1">
    <source>
        <dbReference type="ARBA" id="ARBA00004651"/>
    </source>
</evidence>
<organism evidence="10 11">
    <name type="scientific">Vibrio halioticoli NBRC 102217</name>
    <dbReference type="NCBI Taxonomy" id="1219072"/>
    <lineage>
        <taxon>Bacteria</taxon>
        <taxon>Pseudomonadati</taxon>
        <taxon>Pseudomonadota</taxon>
        <taxon>Gammaproteobacteria</taxon>
        <taxon>Vibrionales</taxon>
        <taxon>Vibrionaceae</taxon>
        <taxon>Vibrio</taxon>
    </lineage>
</organism>
<dbReference type="GO" id="GO:0005886">
    <property type="term" value="C:plasma membrane"/>
    <property type="evidence" value="ECO:0007669"/>
    <property type="project" value="UniProtKB-SubCell"/>
</dbReference>
<sequence length="398" mass="43536">MTQAFRKKPILLACIIISIGQLSMGLVYPSLPWIAKDFSISLDQAQLLVSVYLLGFGPSQFIYGPLSDALGRKKILLSGLVIAMLGLLSIIFLSESFHAMVLGRFLQGLGTGCCAVLARASTRDSYTGNQLPTALSYIAMAASLTPLVAPVIGGFINHYLGWGMVFISLLGYVAFAWLVLLVGFKETMHDKKKIPSPRTMFHQYSELLKSRYFVSFASVSWLNFSLIVTTTSLMPFIMQNQIGMTSDQYALWAIIPTAGMLLGTSLSNRLRPRIGIHRVLKLAPFIQITGAIWLILCPVEPLWLMIGQFFMVLGNGFAMPCAQAMVMQPYSKRAGAAAAMQGGGQMVVSSIVSMILMAMGLRHAWQLGCVIIVFALITYANIHRGFKAEVSKVEQLST</sequence>
<evidence type="ECO:0000259" key="9">
    <source>
        <dbReference type="PROSITE" id="PS50850"/>
    </source>
</evidence>
<gene>
    <name evidence="10" type="ORF">VHA01S_026_00180</name>
</gene>
<keyword evidence="6 8" id="KW-1133">Transmembrane helix</keyword>
<keyword evidence="4" id="KW-1003">Cell membrane</keyword>
<feature type="transmembrane region" description="Helical" evidence="8">
    <location>
        <begin position="249"/>
        <end position="267"/>
    </location>
</feature>
<dbReference type="InterPro" id="IPR011701">
    <property type="entry name" value="MFS"/>
</dbReference>
<feature type="transmembrane region" description="Helical" evidence="8">
    <location>
        <begin position="334"/>
        <end position="358"/>
    </location>
</feature>
<reference evidence="10 11" key="2">
    <citation type="submission" date="2013-11" db="EMBL/GenBank/DDBJ databases">
        <title>Whole genome shotgun sequence of Vibrio halioticoli NBRC 102217.</title>
        <authorList>
            <person name="Isaki S."/>
            <person name="Kimura A."/>
            <person name="Ohji S."/>
            <person name="Hosoyama A."/>
            <person name="Fujita N."/>
            <person name="Hashimoto M."/>
            <person name="Hosoyama Y."/>
            <person name="Yamazoe A."/>
        </authorList>
    </citation>
    <scope>NUCLEOTIDE SEQUENCE [LARGE SCALE GENOMIC DNA]</scope>
    <source>
        <strain evidence="10 11">NBRC 102217</strain>
    </source>
</reference>
<evidence type="ECO:0000313" key="11">
    <source>
        <dbReference type="Proteomes" id="UP000017800"/>
    </source>
</evidence>
<comment type="subcellular location">
    <subcellularLocation>
        <location evidence="8">Cell inner membrane</location>
        <topology evidence="8">Multi-pass membrane protein</topology>
    </subcellularLocation>
    <subcellularLocation>
        <location evidence="1">Cell membrane</location>
        <topology evidence="1">Multi-pass membrane protein</topology>
    </subcellularLocation>
</comment>
<evidence type="ECO:0000256" key="8">
    <source>
        <dbReference type="RuleBase" id="RU365088"/>
    </source>
</evidence>
<evidence type="ECO:0000256" key="4">
    <source>
        <dbReference type="ARBA" id="ARBA00022475"/>
    </source>
</evidence>
<dbReference type="SUPFAM" id="SSF103473">
    <property type="entry name" value="MFS general substrate transporter"/>
    <property type="match status" value="1"/>
</dbReference>
<feature type="transmembrane region" description="Helical" evidence="8">
    <location>
        <begin position="364"/>
        <end position="382"/>
    </location>
</feature>
<keyword evidence="8" id="KW-0997">Cell inner membrane</keyword>
<keyword evidence="5 8" id="KW-0812">Transmembrane</keyword>
<dbReference type="GO" id="GO:0042910">
    <property type="term" value="F:xenobiotic transmembrane transporter activity"/>
    <property type="evidence" value="ECO:0007669"/>
    <property type="project" value="InterPro"/>
</dbReference>
<comment type="similarity">
    <text evidence="2 8">Belongs to the major facilitator superfamily. Bcr/CmlA family.</text>
</comment>
<dbReference type="PANTHER" id="PTHR23502">
    <property type="entry name" value="MAJOR FACILITATOR SUPERFAMILY"/>
    <property type="match status" value="1"/>
</dbReference>
<dbReference type="EMBL" id="BAUJ01000026">
    <property type="protein sequence ID" value="GAD89712.1"/>
    <property type="molecule type" value="Genomic_DNA"/>
</dbReference>
<comment type="caution">
    <text evidence="10">The sequence shown here is derived from an EMBL/GenBank/DDBJ whole genome shotgun (WGS) entry which is preliminary data.</text>
</comment>
<evidence type="ECO:0000256" key="5">
    <source>
        <dbReference type="ARBA" id="ARBA00022692"/>
    </source>
</evidence>
<feature type="transmembrane region" description="Helical" evidence="8">
    <location>
        <begin position="44"/>
        <end position="63"/>
    </location>
</feature>
<feature type="transmembrane region" description="Helical" evidence="8">
    <location>
        <begin position="134"/>
        <end position="156"/>
    </location>
</feature>
<evidence type="ECO:0000256" key="3">
    <source>
        <dbReference type="ARBA" id="ARBA00022448"/>
    </source>
</evidence>
<feature type="transmembrane region" description="Helical" evidence="8">
    <location>
        <begin position="105"/>
        <end position="122"/>
    </location>
</feature>
<dbReference type="InterPro" id="IPR036259">
    <property type="entry name" value="MFS_trans_sf"/>
</dbReference>
<evidence type="ECO:0000256" key="7">
    <source>
        <dbReference type="ARBA" id="ARBA00023136"/>
    </source>
</evidence>